<keyword evidence="6 7" id="KW-0067">ATP-binding</keyword>
<dbReference type="InterPro" id="IPR001245">
    <property type="entry name" value="Ser-Thr/Tyr_kinase_cat_dom"/>
</dbReference>
<dbReference type="GO" id="GO:0004709">
    <property type="term" value="F:MAP kinase kinase kinase activity"/>
    <property type="evidence" value="ECO:0007669"/>
    <property type="project" value="TreeGrafter"/>
</dbReference>
<feature type="compositionally biased region" description="Polar residues" evidence="8">
    <location>
        <begin position="33"/>
        <end position="42"/>
    </location>
</feature>
<keyword evidence="2" id="KW-0723">Serine/threonine-protein kinase</keyword>
<evidence type="ECO:0000256" key="4">
    <source>
        <dbReference type="ARBA" id="ARBA00022741"/>
    </source>
</evidence>
<sequence length="501" mass="57837">MNSIMSGALPNHYPFRGTTHVMSNSSSRPSSSACLTPTSPQSPFDFIDRIPSKEVELSNETLGSGSFGTVFKGRWRGKKVAVKQFKTREERDSFLVEVKQLSCVKHPNIVVLYGAITLPDTAYLIMEYSEGGSLSNLLHECKKQEYDLRHACSWAKQTARGVAYLHGIRPKPIMHRDLKPANLLLFQRGRILKICDFGTACDVKTQMTNNTGSPSYMAPEVFATSSYLESGDVFSWGIIFWEILVRLHPYNQPYSNPFQILWSVNQGARPTEIDHCPKHIWNLITRSWDKDPKKRPSMQFIAEEMHLIYQLVDGSCNNQRRTPDGVDKARHQDHQAGRCDNNSSSSNIIRSPDQIQQWTTTSISPSPQPQTSSHYYHNNNHHQSHQLLSREHSIQDETLRAIRTKALKHRIETLQESSKRLEEGSKCDKMDKDVSFTEFEKLKVELKIRRRYMSTLNSQQHKQQQQQHHPQQHHHPQQQQQQQHHPQQQHPQQQQQPPQYL</sequence>
<dbReference type="PROSITE" id="PS00108">
    <property type="entry name" value="PROTEIN_KINASE_ST"/>
    <property type="match status" value="1"/>
</dbReference>
<feature type="binding site" evidence="7">
    <location>
        <position position="83"/>
    </location>
    <ligand>
        <name>ATP</name>
        <dbReference type="ChEBI" id="CHEBI:30616"/>
    </ligand>
</feature>
<dbReference type="GO" id="GO:0043123">
    <property type="term" value="P:positive regulation of canonical NF-kappaB signal transduction"/>
    <property type="evidence" value="ECO:0007669"/>
    <property type="project" value="TreeGrafter"/>
</dbReference>
<dbReference type="PANTHER" id="PTHR46716:SF1">
    <property type="entry name" value="MITOGEN-ACTIVATED PROTEIN KINASE KINASE KINASE 7"/>
    <property type="match status" value="1"/>
</dbReference>
<feature type="compositionally biased region" description="Basic and acidic residues" evidence="8">
    <location>
        <begin position="321"/>
        <end position="337"/>
    </location>
</feature>
<evidence type="ECO:0000256" key="2">
    <source>
        <dbReference type="ARBA" id="ARBA00022527"/>
    </source>
</evidence>
<dbReference type="InterPro" id="IPR017441">
    <property type="entry name" value="Protein_kinase_ATP_BS"/>
</dbReference>
<dbReference type="Gene3D" id="1.10.510.10">
    <property type="entry name" value="Transferase(Phosphotransferase) domain 1"/>
    <property type="match status" value="1"/>
</dbReference>
<feature type="region of interest" description="Disordered" evidence="8">
    <location>
        <begin position="20"/>
        <end position="42"/>
    </location>
</feature>
<dbReference type="GO" id="GO:0007254">
    <property type="term" value="P:JNK cascade"/>
    <property type="evidence" value="ECO:0007669"/>
    <property type="project" value="TreeGrafter"/>
</dbReference>
<dbReference type="PROSITE" id="PS50011">
    <property type="entry name" value="PROTEIN_KINASE_DOM"/>
    <property type="match status" value="1"/>
</dbReference>
<feature type="region of interest" description="Disordered" evidence="8">
    <location>
        <begin position="319"/>
        <end position="388"/>
    </location>
</feature>
<dbReference type="AlphaFoldDB" id="A0A6G1SLS7"/>
<protein>
    <submittedName>
        <fullName evidence="10">Mitogen-activated protein kinase kinase kinase 7</fullName>
    </submittedName>
</protein>
<keyword evidence="5 10" id="KW-0418">Kinase</keyword>
<dbReference type="GO" id="GO:0005524">
    <property type="term" value="F:ATP binding"/>
    <property type="evidence" value="ECO:0007669"/>
    <property type="project" value="UniProtKB-UniRule"/>
</dbReference>
<dbReference type="InterPro" id="IPR000719">
    <property type="entry name" value="Prot_kinase_dom"/>
</dbReference>
<dbReference type="PRINTS" id="PR00109">
    <property type="entry name" value="TYRKINASE"/>
</dbReference>
<keyword evidence="4 7" id="KW-0547">Nucleotide-binding</keyword>
<feature type="compositionally biased region" description="Low complexity" evidence="8">
    <location>
        <begin position="23"/>
        <end position="32"/>
    </location>
</feature>
<feature type="region of interest" description="Disordered" evidence="8">
    <location>
        <begin position="456"/>
        <end position="501"/>
    </location>
</feature>
<organism evidence="10">
    <name type="scientific">Aceria tosichella</name>
    <name type="common">wheat curl mite</name>
    <dbReference type="NCBI Taxonomy" id="561515"/>
    <lineage>
        <taxon>Eukaryota</taxon>
        <taxon>Metazoa</taxon>
        <taxon>Ecdysozoa</taxon>
        <taxon>Arthropoda</taxon>
        <taxon>Chelicerata</taxon>
        <taxon>Arachnida</taxon>
        <taxon>Acari</taxon>
        <taxon>Acariformes</taxon>
        <taxon>Trombidiformes</taxon>
        <taxon>Prostigmata</taxon>
        <taxon>Eupodina</taxon>
        <taxon>Eriophyoidea</taxon>
        <taxon>Eriophyidae</taxon>
        <taxon>Eriophyinae</taxon>
        <taxon>Aceriini</taxon>
        <taxon>Aceria</taxon>
    </lineage>
</organism>
<feature type="compositionally biased region" description="Low complexity" evidence="8">
    <location>
        <begin position="477"/>
        <end position="501"/>
    </location>
</feature>
<gene>
    <name evidence="10" type="primary">MAP3K7_1</name>
    <name evidence="10" type="ORF">g.16114</name>
</gene>
<comment type="similarity">
    <text evidence="1">Belongs to the protein kinase superfamily. STE Ser/Thr protein kinase family. MAP kinase kinase kinase subfamily.</text>
</comment>
<dbReference type="SMART" id="SM00220">
    <property type="entry name" value="S_TKc"/>
    <property type="match status" value="1"/>
</dbReference>
<evidence type="ECO:0000256" key="3">
    <source>
        <dbReference type="ARBA" id="ARBA00022679"/>
    </source>
</evidence>
<dbReference type="PANTHER" id="PTHR46716">
    <property type="entry name" value="MITOGEN-ACTIVATED PROTEIN KINASE KINASE KINASE 7"/>
    <property type="match status" value="1"/>
</dbReference>
<reference evidence="10" key="1">
    <citation type="submission" date="2018-10" db="EMBL/GenBank/DDBJ databases">
        <title>Transcriptome assembly of Aceria tosichella (Wheat curl mite) Type 2.</title>
        <authorList>
            <person name="Scully E.D."/>
            <person name="Geib S.M."/>
            <person name="Palmer N.A."/>
            <person name="Gupta A.K."/>
            <person name="Sarath G."/>
            <person name="Tatineni S."/>
        </authorList>
    </citation>
    <scope>NUCLEOTIDE SEQUENCE</scope>
    <source>
        <strain evidence="10">LincolnNE</strain>
    </source>
</reference>
<evidence type="ECO:0000256" key="8">
    <source>
        <dbReference type="SAM" id="MobiDB-lite"/>
    </source>
</evidence>
<dbReference type="Pfam" id="PF00069">
    <property type="entry name" value="Pkinase"/>
    <property type="match status" value="1"/>
</dbReference>
<accession>A0A6G1SLS7</accession>
<dbReference type="SUPFAM" id="SSF56112">
    <property type="entry name" value="Protein kinase-like (PK-like)"/>
    <property type="match status" value="1"/>
</dbReference>
<dbReference type="GO" id="GO:0006950">
    <property type="term" value="P:response to stress"/>
    <property type="evidence" value="ECO:0007669"/>
    <property type="project" value="UniProtKB-ARBA"/>
</dbReference>
<dbReference type="Gene3D" id="3.30.200.20">
    <property type="entry name" value="Phosphorylase Kinase, domain 1"/>
    <property type="match status" value="1"/>
</dbReference>
<dbReference type="GO" id="GO:0006955">
    <property type="term" value="P:immune response"/>
    <property type="evidence" value="ECO:0007669"/>
    <property type="project" value="TreeGrafter"/>
</dbReference>
<evidence type="ECO:0000256" key="6">
    <source>
        <dbReference type="ARBA" id="ARBA00022840"/>
    </source>
</evidence>
<dbReference type="InterPro" id="IPR011009">
    <property type="entry name" value="Kinase-like_dom_sf"/>
</dbReference>
<feature type="compositionally biased region" description="Low complexity" evidence="8">
    <location>
        <begin position="459"/>
        <end position="469"/>
    </location>
</feature>
<keyword evidence="3" id="KW-0808">Transferase</keyword>
<feature type="domain" description="Protein kinase" evidence="9">
    <location>
        <begin position="56"/>
        <end position="309"/>
    </location>
</feature>
<evidence type="ECO:0000256" key="1">
    <source>
        <dbReference type="ARBA" id="ARBA00006529"/>
    </source>
</evidence>
<dbReference type="PROSITE" id="PS00107">
    <property type="entry name" value="PROTEIN_KINASE_ATP"/>
    <property type="match status" value="1"/>
</dbReference>
<dbReference type="InterPro" id="IPR008271">
    <property type="entry name" value="Ser/Thr_kinase_AS"/>
</dbReference>
<proteinExistence type="inferred from homology"/>
<evidence type="ECO:0000256" key="5">
    <source>
        <dbReference type="ARBA" id="ARBA00022777"/>
    </source>
</evidence>
<dbReference type="EMBL" id="GGYP01006092">
    <property type="protein sequence ID" value="MDE50863.1"/>
    <property type="molecule type" value="Transcribed_RNA"/>
</dbReference>
<dbReference type="GO" id="GO:0019899">
    <property type="term" value="F:enzyme binding"/>
    <property type="evidence" value="ECO:0007669"/>
    <property type="project" value="UniProtKB-ARBA"/>
</dbReference>
<feature type="compositionally biased region" description="Low complexity" evidence="8">
    <location>
        <begin position="354"/>
        <end position="378"/>
    </location>
</feature>
<name>A0A6G1SLS7_9ACAR</name>
<evidence type="ECO:0000313" key="10">
    <source>
        <dbReference type="EMBL" id="MDE50863.1"/>
    </source>
</evidence>
<evidence type="ECO:0000256" key="7">
    <source>
        <dbReference type="PROSITE-ProRule" id="PRU10141"/>
    </source>
</evidence>
<evidence type="ECO:0000259" key="9">
    <source>
        <dbReference type="PROSITE" id="PS50011"/>
    </source>
</evidence>